<accession>A0A0L1MMW3</accession>
<dbReference type="InterPro" id="IPR022062">
    <property type="entry name" value="DUF3618"/>
</dbReference>
<evidence type="ECO:0000313" key="3">
    <source>
        <dbReference type="Proteomes" id="UP000036955"/>
    </source>
</evidence>
<dbReference type="Pfam" id="PF12277">
    <property type="entry name" value="DUF3618"/>
    <property type="match status" value="1"/>
</dbReference>
<dbReference type="PATRIC" id="fig|317.197.peg.3882"/>
<comment type="caution">
    <text evidence="2">The sequence shown here is derived from an EMBL/GenBank/DDBJ whole genome shotgun (WGS) entry which is preliminary data.</text>
</comment>
<sequence>MNREFETEAAKSPETIEREIDAQRENIGHIVDALESKFTPGQMFDQALLMMQSNGSTFLTNLGTSVRNNPVPAVLTSVGLMWLMMSQNRPPTPREYRVEPETDFDWADDLGEGLSEGLDSARQRLHNTTDSLKDSYQAVKGKAAHLSDSLHAKTDQLSHTVHDTSDRLARRTHEMSDQFSHLLKEQPLLMAAMGIAVGALLGAGLPTTATERRYLGRTSASLTGKVKQQAREGYEAVREKVMETTEHHEAIAGETGEMRKTASETSADLSRGLGTS</sequence>
<proteinExistence type="predicted"/>
<dbReference type="EMBL" id="LFQK01000004">
    <property type="protein sequence ID" value="KNH29584.1"/>
    <property type="molecule type" value="Genomic_DNA"/>
</dbReference>
<dbReference type="OrthoDB" id="6065071at2"/>
<evidence type="ECO:0000256" key="1">
    <source>
        <dbReference type="SAM" id="MobiDB-lite"/>
    </source>
</evidence>
<gene>
    <name evidence="2" type="ORF">ACS77_02605</name>
</gene>
<feature type="region of interest" description="Disordered" evidence="1">
    <location>
        <begin position="252"/>
        <end position="276"/>
    </location>
</feature>
<evidence type="ECO:0000313" key="2">
    <source>
        <dbReference type="EMBL" id="KNH29584.1"/>
    </source>
</evidence>
<name>A0A0L1MMW3_PSESX</name>
<evidence type="ECO:0008006" key="4">
    <source>
        <dbReference type="Google" id="ProtNLM"/>
    </source>
</evidence>
<feature type="compositionally biased region" description="Basic and acidic residues" evidence="1">
    <location>
        <begin position="252"/>
        <end position="262"/>
    </location>
</feature>
<reference evidence="2 3" key="1">
    <citation type="submission" date="2015-06" db="EMBL/GenBank/DDBJ databases">
        <authorList>
            <person name="Hoefler B.C."/>
            <person name="Straight P.D."/>
        </authorList>
    </citation>
    <scope>NUCLEOTIDE SEQUENCE [LARGE SCALE GENOMIC DNA]</scope>
    <source>
        <strain evidence="2 3">Riq4</strain>
    </source>
</reference>
<feature type="compositionally biased region" description="Polar residues" evidence="1">
    <location>
        <begin position="263"/>
        <end position="276"/>
    </location>
</feature>
<protein>
    <recommendedName>
        <fullName evidence="4">DUF3618 domain-containing protein</fullName>
    </recommendedName>
</protein>
<dbReference type="AlphaFoldDB" id="A0A0L1MMW3"/>
<dbReference type="Proteomes" id="UP000036955">
    <property type="component" value="Unassembled WGS sequence"/>
</dbReference>
<organism evidence="2 3">
    <name type="scientific">Pseudomonas syringae</name>
    <dbReference type="NCBI Taxonomy" id="317"/>
    <lineage>
        <taxon>Bacteria</taxon>
        <taxon>Pseudomonadati</taxon>
        <taxon>Pseudomonadota</taxon>
        <taxon>Gammaproteobacteria</taxon>
        <taxon>Pseudomonadales</taxon>
        <taxon>Pseudomonadaceae</taxon>
        <taxon>Pseudomonas</taxon>
    </lineage>
</organism>